<evidence type="ECO:0000256" key="1">
    <source>
        <dbReference type="SAM" id="MobiDB-lite"/>
    </source>
</evidence>
<proteinExistence type="predicted"/>
<accession>A0A0A9KXS6</accession>
<sequence length="48" mass="5283">MQASDSHMLRFSESPTNTSRLSRHTSSASAPPSLVRLPHPLARHCHCS</sequence>
<name>A0A0A9KXS6_ARUDO</name>
<dbReference type="EMBL" id="GBRH01215921">
    <property type="protein sequence ID" value="JAD81974.1"/>
    <property type="molecule type" value="Transcribed_RNA"/>
</dbReference>
<evidence type="ECO:0000313" key="2">
    <source>
        <dbReference type="EMBL" id="JAD81974.1"/>
    </source>
</evidence>
<feature type="region of interest" description="Disordered" evidence="1">
    <location>
        <begin position="1"/>
        <end position="39"/>
    </location>
</feature>
<dbReference type="AlphaFoldDB" id="A0A0A9KXS6"/>
<reference evidence="2" key="2">
    <citation type="journal article" date="2015" name="Data Brief">
        <title>Shoot transcriptome of the giant reed, Arundo donax.</title>
        <authorList>
            <person name="Barrero R.A."/>
            <person name="Guerrero F.D."/>
            <person name="Moolhuijzen P."/>
            <person name="Goolsby J.A."/>
            <person name="Tidwell J."/>
            <person name="Bellgard S.E."/>
            <person name="Bellgard M.I."/>
        </authorList>
    </citation>
    <scope>NUCLEOTIDE SEQUENCE</scope>
    <source>
        <tissue evidence="2">Shoot tissue taken approximately 20 cm above the soil surface</tissue>
    </source>
</reference>
<protein>
    <submittedName>
        <fullName evidence="2">Uncharacterized protein</fullName>
    </submittedName>
</protein>
<reference evidence="2" key="1">
    <citation type="submission" date="2014-09" db="EMBL/GenBank/DDBJ databases">
        <authorList>
            <person name="Magalhaes I.L.F."/>
            <person name="Oliveira U."/>
            <person name="Santos F.R."/>
            <person name="Vidigal T.H.D.A."/>
            <person name="Brescovit A.D."/>
            <person name="Santos A.J."/>
        </authorList>
    </citation>
    <scope>NUCLEOTIDE SEQUENCE</scope>
    <source>
        <tissue evidence="2">Shoot tissue taken approximately 20 cm above the soil surface</tissue>
    </source>
</reference>
<organism evidence="2">
    <name type="scientific">Arundo donax</name>
    <name type="common">Giant reed</name>
    <name type="synonym">Donax arundinaceus</name>
    <dbReference type="NCBI Taxonomy" id="35708"/>
    <lineage>
        <taxon>Eukaryota</taxon>
        <taxon>Viridiplantae</taxon>
        <taxon>Streptophyta</taxon>
        <taxon>Embryophyta</taxon>
        <taxon>Tracheophyta</taxon>
        <taxon>Spermatophyta</taxon>
        <taxon>Magnoliopsida</taxon>
        <taxon>Liliopsida</taxon>
        <taxon>Poales</taxon>
        <taxon>Poaceae</taxon>
        <taxon>PACMAD clade</taxon>
        <taxon>Arundinoideae</taxon>
        <taxon>Arundineae</taxon>
        <taxon>Arundo</taxon>
    </lineage>
</organism>
<feature type="compositionally biased region" description="Polar residues" evidence="1">
    <location>
        <begin position="13"/>
        <end position="30"/>
    </location>
</feature>